<dbReference type="Pfam" id="PF10536">
    <property type="entry name" value="PMD"/>
    <property type="match status" value="1"/>
</dbReference>
<keyword evidence="3" id="KW-0805">Transcription regulation</keyword>
<comment type="similarity">
    <text evidence="2">Belongs to the HD-ZIP homeobox family. Class II subfamily.</text>
</comment>
<feature type="domain" description="Homeobox" evidence="11">
    <location>
        <begin position="51"/>
        <end position="111"/>
    </location>
</feature>
<evidence type="ECO:0000259" key="11">
    <source>
        <dbReference type="PROSITE" id="PS50071"/>
    </source>
</evidence>
<dbReference type="InterPro" id="IPR050762">
    <property type="entry name" value="HD-ZIP_Homeobox_LZ_Class_II"/>
</dbReference>
<gene>
    <name evidence="12" type="ORF">F3Y22_tig00002237pilonHSYRG00143</name>
</gene>
<dbReference type="InterPro" id="IPR001356">
    <property type="entry name" value="HD"/>
</dbReference>
<protein>
    <submittedName>
        <fullName evidence="12">Homeobox-leucine zipper protein HOX3</fullName>
    </submittedName>
</protein>
<keyword evidence="6" id="KW-0804">Transcription</keyword>
<dbReference type="CDD" id="cd00086">
    <property type="entry name" value="homeodomain"/>
    <property type="match status" value="1"/>
</dbReference>
<dbReference type="GO" id="GO:0005634">
    <property type="term" value="C:nucleus"/>
    <property type="evidence" value="ECO:0007669"/>
    <property type="project" value="UniProtKB-SubCell"/>
</dbReference>
<keyword evidence="7 8" id="KW-0539">Nucleus</keyword>
<evidence type="ECO:0000256" key="6">
    <source>
        <dbReference type="ARBA" id="ARBA00023163"/>
    </source>
</evidence>
<feature type="compositionally biased region" description="Basic residues" evidence="10">
    <location>
        <begin position="519"/>
        <end position="528"/>
    </location>
</feature>
<dbReference type="Gene3D" id="1.10.10.60">
    <property type="entry name" value="Homeodomain-like"/>
    <property type="match status" value="1"/>
</dbReference>
<evidence type="ECO:0000313" key="13">
    <source>
        <dbReference type="Proteomes" id="UP000436088"/>
    </source>
</evidence>
<evidence type="ECO:0000256" key="4">
    <source>
        <dbReference type="ARBA" id="ARBA00023125"/>
    </source>
</evidence>
<name>A0A6A3CSR0_HIBSY</name>
<feature type="region of interest" description="Disordered" evidence="10">
    <location>
        <begin position="504"/>
        <end position="535"/>
    </location>
</feature>
<dbReference type="InterPro" id="IPR017970">
    <property type="entry name" value="Homeobox_CS"/>
</dbReference>
<evidence type="ECO:0000313" key="12">
    <source>
        <dbReference type="EMBL" id="KAE8732066.1"/>
    </source>
</evidence>
<evidence type="ECO:0000256" key="10">
    <source>
        <dbReference type="SAM" id="MobiDB-lite"/>
    </source>
</evidence>
<dbReference type="SUPFAM" id="SSF46689">
    <property type="entry name" value="Homeodomain-like"/>
    <property type="match status" value="1"/>
</dbReference>
<evidence type="ECO:0000256" key="7">
    <source>
        <dbReference type="ARBA" id="ARBA00023242"/>
    </source>
</evidence>
<dbReference type="PANTHER" id="PTHR45714:SF8">
    <property type="entry name" value="HOMEOBOX-LEUCINE ZIPPER PROTEIN ATHB-17"/>
    <property type="match status" value="1"/>
</dbReference>
<keyword evidence="5 8" id="KW-0371">Homeobox</keyword>
<reference evidence="12" key="1">
    <citation type="submission" date="2019-09" db="EMBL/GenBank/DDBJ databases">
        <title>Draft genome information of white flower Hibiscus syriacus.</title>
        <authorList>
            <person name="Kim Y.-M."/>
        </authorList>
    </citation>
    <scope>NUCLEOTIDE SEQUENCE [LARGE SCALE GENOMIC DNA]</scope>
    <source>
        <strain evidence="12">YM2019G1</strain>
    </source>
</reference>
<evidence type="ECO:0000256" key="5">
    <source>
        <dbReference type="ARBA" id="ARBA00023155"/>
    </source>
</evidence>
<dbReference type="Proteomes" id="UP000436088">
    <property type="component" value="Unassembled WGS sequence"/>
</dbReference>
<comment type="caution">
    <text evidence="12">The sequence shown here is derived from an EMBL/GenBank/DDBJ whole genome shotgun (WGS) entry which is preliminary data.</text>
</comment>
<dbReference type="PANTHER" id="PTHR45714">
    <property type="entry name" value="HOMEOBOX-LEUCINE ZIPPER PROTEIN HAT14"/>
    <property type="match status" value="1"/>
</dbReference>
<accession>A0A6A3CSR0</accession>
<evidence type="ECO:0000256" key="9">
    <source>
        <dbReference type="RuleBase" id="RU000682"/>
    </source>
</evidence>
<evidence type="ECO:0000256" key="8">
    <source>
        <dbReference type="PROSITE-ProRule" id="PRU00108"/>
    </source>
</evidence>
<dbReference type="PROSITE" id="PS00027">
    <property type="entry name" value="HOMEOBOX_1"/>
    <property type="match status" value="1"/>
</dbReference>
<keyword evidence="4 8" id="KW-0238">DNA-binding</keyword>
<comment type="subcellular location">
    <subcellularLocation>
        <location evidence="1 8 9">Nucleus</location>
    </subcellularLocation>
</comment>
<dbReference type="PROSITE" id="PS50071">
    <property type="entry name" value="HOMEOBOX_2"/>
    <property type="match status" value="1"/>
</dbReference>
<dbReference type="Pfam" id="PF02183">
    <property type="entry name" value="HALZ"/>
    <property type="match status" value="1"/>
</dbReference>
<dbReference type="GO" id="GO:0043565">
    <property type="term" value="F:sequence-specific DNA binding"/>
    <property type="evidence" value="ECO:0007669"/>
    <property type="project" value="InterPro"/>
</dbReference>
<sequence>MALSRTSSNLELTISVPSSVRDLDINQVPPPAGSEDEWMTPSTINEGTISDLVPRKKLRLSKEQSRLLEESFRQNHTLNPKQKEALALELKLRPRQVEVWFQNRRARSKLKQTEMECEYLRRWFGSLTEQNQRLQNEVEELMAMKVGPPTVISPHSLEPLPAFALTTCPRCERVTTMAHGGDHVKVTASATSSVTIAAKVYLTLIEALIERWRPKTHTFHFPSGKATITLEEVAYQLGVPVNGAPAERQNMYDSSTLVYQDLRKWPPCEVMRGYRVMITWLEVQFEVTVESTEAEYLQILEDFVVCRNTSWGSIILAFLYRELCKAAIVTLEASVEFLLAGRWYHKILETKLVGATARDIQMRIDIVSRFAFSWLPYVEEEINQVLQGRFSRGPTYEFDYSPYLRTYEANGKPYLTTPEKRREWQHHHAIRAKSESKKKASLSLSSASASAAEEYYYASQASFSFFSPFHILAETQIELGWRLMGCVAVHSSIFDKKFSYRMLGTPPRQDDDDNNQGLRPRRTRRPPQHYHSTTP</sequence>
<evidence type="ECO:0000256" key="1">
    <source>
        <dbReference type="ARBA" id="ARBA00004123"/>
    </source>
</evidence>
<keyword evidence="13" id="KW-1185">Reference proteome</keyword>
<dbReference type="SMART" id="SM00389">
    <property type="entry name" value="HOX"/>
    <property type="match status" value="1"/>
</dbReference>
<dbReference type="AlphaFoldDB" id="A0A6A3CSR0"/>
<dbReference type="SMART" id="SM00340">
    <property type="entry name" value="HALZ"/>
    <property type="match status" value="1"/>
</dbReference>
<feature type="DNA-binding region" description="Homeobox" evidence="8">
    <location>
        <begin position="53"/>
        <end position="112"/>
    </location>
</feature>
<evidence type="ECO:0000256" key="3">
    <source>
        <dbReference type="ARBA" id="ARBA00023015"/>
    </source>
</evidence>
<dbReference type="InterPro" id="IPR019557">
    <property type="entry name" value="AminoTfrase-like_pln_mobile"/>
</dbReference>
<evidence type="ECO:0000256" key="2">
    <source>
        <dbReference type="ARBA" id="ARBA00006074"/>
    </source>
</evidence>
<dbReference type="InterPro" id="IPR009057">
    <property type="entry name" value="Homeodomain-like_sf"/>
</dbReference>
<dbReference type="GO" id="GO:0000981">
    <property type="term" value="F:DNA-binding transcription factor activity, RNA polymerase II-specific"/>
    <property type="evidence" value="ECO:0007669"/>
    <property type="project" value="InterPro"/>
</dbReference>
<dbReference type="FunFam" id="1.10.10.60:FF:000577">
    <property type="entry name" value="Homeobox-leucine zipper protein 18"/>
    <property type="match status" value="1"/>
</dbReference>
<dbReference type="InterPro" id="IPR003106">
    <property type="entry name" value="Leu_zip_homeo"/>
</dbReference>
<proteinExistence type="inferred from homology"/>
<dbReference type="EMBL" id="VEPZ02000167">
    <property type="protein sequence ID" value="KAE8732066.1"/>
    <property type="molecule type" value="Genomic_DNA"/>
</dbReference>
<dbReference type="Pfam" id="PF00046">
    <property type="entry name" value="Homeodomain"/>
    <property type="match status" value="1"/>
</dbReference>
<organism evidence="12 13">
    <name type="scientific">Hibiscus syriacus</name>
    <name type="common">Rose of Sharon</name>
    <dbReference type="NCBI Taxonomy" id="106335"/>
    <lineage>
        <taxon>Eukaryota</taxon>
        <taxon>Viridiplantae</taxon>
        <taxon>Streptophyta</taxon>
        <taxon>Embryophyta</taxon>
        <taxon>Tracheophyta</taxon>
        <taxon>Spermatophyta</taxon>
        <taxon>Magnoliopsida</taxon>
        <taxon>eudicotyledons</taxon>
        <taxon>Gunneridae</taxon>
        <taxon>Pentapetalae</taxon>
        <taxon>rosids</taxon>
        <taxon>malvids</taxon>
        <taxon>Malvales</taxon>
        <taxon>Malvaceae</taxon>
        <taxon>Malvoideae</taxon>
        <taxon>Hibiscus</taxon>
    </lineage>
</organism>